<evidence type="ECO:0000256" key="5">
    <source>
        <dbReference type="ARBA" id="ARBA00023316"/>
    </source>
</evidence>
<keyword evidence="4 6" id="KW-0573">Peptidoglycan synthesis</keyword>
<evidence type="ECO:0000256" key="7">
    <source>
        <dbReference type="SAM" id="SignalP"/>
    </source>
</evidence>
<evidence type="ECO:0000259" key="8">
    <source>
        <dbReference type="PROSITE" id="PS52029"/>
    </source>
</evidence>
<dbReference type="SUPFAM" id="SSF141523">
    <property type="entry name" value="L,D-transpeptidase catalytic domain-like"/>
    <property type="match status" value="1"/>
</dbReference>
<evidence type="ECO:0000256" key="1">
    <source>
        <dbReference type="ARBA" id="ARBA00004752"/>
    </source>
</evidence>
<dbReference type="PANTHER" id="PTHR30582:SF4">
    <property type="entry name" value="L,D-TRANSPEPTIDASE YQJB-RELATED"/>
    <property type="match status" value="1"/>
</dbReference>
<evidence type="ECO:0000256" key="4">
    <source>
        <dbReference type="ARBA" id="ARBA00022984"/>
    </source>
</evidence>
<dbReference type="EC" id="2.3.2.-" evidence="9"/>
<dbReference type="Proteomes" id="UP001597458">
    <property type="component" value="Unassembled WGS sequence"/>
</dbReference>
<feature type="signal peptide" evidence="7">
    <location>
        <begin position="1"/>
        <end position="22"/>
    </location>
</feature>
<keyword evidence="10" id="KW-1185">Reference proteome</keyword>
<dbReference type="CDD" id="cd16913">
    <property type="entry name" value="YkuD_like"/>
    <property type="match status" value="1"/>
</dbReference>
<dbReference type="InterPro" id="IPR005490">
    <property type="entry name" value="LD_TPept_cat_dom"/>
</dbReference>
<reference evidence="10" key="1">
    <citation type="journal article" date="2019" name="Int. J. Syst. Evol. Microbiol.">
        <title>The Global Catalogue of Microorganisms (GCM) 10K type strain sequencing project: providing services to taxonomists for standard genome sequencing and annotation.</title>
        <authorList>
            <consortium name="The Broad Institute Genomics Platform"/>
            <consortium name="The Broad Institute Genome Sequencing Center for Infectious Disease"/>
            <person name="Wu L."/>
            <person name="Ma J."/>
        </authorList>
    </citation>
    <scope>NUCLEOTIDE SEQUENCE [LARGE SCALE GENOMIC DNA]</scope>
    <source>
        <strain evidence="10">TISTR 2241</strain>
    </source>
</reference>
<keyword evidence="5 6" id="KW-0961">Cell wall biogenesis/degradation</keyword>
<evidence type="ECO:0000313" key="9">
    <source>
        <dbReference type="EMBL" id="MFD2616375.1"/>
    </source>
</evidence>
<feature type="domain" description="L,D-TPase catalytic" evidence="8">
    <location>
        <begin position="29"/>
        <end position="153"/>
    </location>
</feature>
<feature type="chain" id="PRO_5047227402" evidence="7">
    <location>
        <begin position="23"/>
        <end position="170"/>
    </location>
</feature>
<feature type="active site" description="Proton donor/acceptor" evidence="6">
    <location>
        <position position="113"/>
    </location>
</feature>
<comment type="caution">
    <text evidence="9">The sequence shown here is derived from an EMBL/GenBank/DDBJ whole genome shotgun (WGS) entry which is preliminary data.</text>
</comment>
<evidence type="ECO:0000256" key="2">
    <source>
        <dbReference type="ARBA" id="ARBA00022679"/>
    </source>
</evidence>
<protein>
    <submittedName>
        <fullName evidence="9">L,D-transpeptidase</fullName>
        <ecNumber evidence="9">2.3.2.-</ecNumber>
    </submittedName>
</protein>
<sequence length="170" mass="18913">MLKKMIVICLSLFIFMISQSFAETHDTSSLIIVNKTTHRLALIKNNRIVMQVSVGTGRTPQLTPEGLFHVVVKVKNPYYIKKNIPGGSPKNPLGTRWIGFDAWGTNGRIYGVHGNNNPASIGYNVSSGCIRLYNKDAEQLYDQISLHTPIFVTSSSKTMTQLAQEQHAVH</sequence>
<proteinExistence type="predicted"/>
<dbReference type="GO" id="GO:0016746">
    <property type="term" value="F:acyltransferase activity"/>
    <property type="evidence" value="ECO:0007669"/>
    <property type="project" value="UniProtKB-KW"/>
</dbReference>
<dbReference type="PANTHER" id="PTHR30582">
    <property type="entry name" value="L,D-TRANSPEPTIDASE"/>
    <property type="match status" value="1"/>
</dbReference>
<comment type="pathway">
    <text evidence="1 6">Cell wall biogenesis; peptidoglycan biosynthesis.</text>
</comment>
<gene>
    <name evidence="9" type="ORF">ACFSTF_03470</name>
</gene>
<dbReference type="PROSITE" id="PS52029">
    <property type="entry name" value="LD_TPASE"/>
    <property type="match status" value="1"/>
</dbReference>
<dbReference type="Gene3D" id="2.40.440.10">
    <property type="entry name" value="L,D-transpeptidase catalytic domain-like"/>
    <property type="match status" value="1"/>
</dbReference>
<evidence type="ECO:0000256" key="6">
    <source>
        <dbReference type="PROSITE-ProRule" id="PRU01373"/>
    </source>
</evidence>
<organism evidence="9 10">
    <name type="scientific">Terrilactibacillus laevilacticus</name>
    <dbReference type="NCBI Taxonomy" id="1380157"/>
    <lineage>
        <taxon>Bacteria</taxon>
        <taxon>Bacillati</taxon>
        <taxon>Bacillota</taxon>
        <taxon>Bacilli</taxon>
        <taxon>Bacillales</taxon>
        <taxon>Bacillaceae</taxon>
        <taxon>Terrilactibacillus</taxon>
    </lineage>
</organism>
<keyword evidence="7" id="KW-0732">Signal</keyword>
<name>A0ABW5PN37_9BACI</name>
<dbReference type="RefSeq" id="WP_246092678.1">
    <property type="nucleotide sequence ID" value="NZ_JBHUMR010000007.1"/>
</dbReference>
<dbReference type="InterPro" id="IPR050979">
    <property type="entry name" value="LD-transpeptidase"/>
</dbReference>
<dbReference type="EMBL" id="JBHUMR010000007">
    <property type="protein sequence ID" value="MFD2616375.1"/>
    <property type="molecule type" value="Genomic_DNA"/>
</dbReference>
<keyword evidence="2 9" id="KW-0808">Transferase</keyword>
<dbReference type="InterPro" id="IPR038063">
    <property type="entry name" value="Transpep_catalytic_dom"/>
</dbReference>
<feature type="active site" description="Nucleophile" evidence="6">
    <location>
        <position position="129"/>
    </location>
</feature>
<evidence type="ECO:0000313" key="10">
    <source>
        <dbReference type="Proteomes" id="UP001597458"/>
    </source>
</evidence>
<keyword evidence="9" id="KW-0012">Acyltransferase</keyword>
<evidence type="ECO:0000256" key="3">
    <source>
        <dbReference type="ARBA" id="ARBA00022960"/>
    </source>
</evidence>
<dbReference type="Pfam" id="PF03734">
    <property type="entry name" value="YkuD"/>
    <property type="match status" value="1"/>
</dbReference>
<keyword evidence="3 6" id="KW-0133">Cell shape</keyword>
<accession>A0ABW5PN37</accession>